<dbReference type="InterPro" id="IPR018808">
    <property type="entry name" value="Muniscin_C"/>
</dbReference>
<evidence type="ECO:0000256" key="1">
    <source>
        <dbReference type="ARBA" id="ARBA00004283"/>
    </source>
</evidence>
<dbReference type="InterPro" id="IPR031160">
    <property type="entry name" value="F_BAR_dom"/>
</dbReference>
<feature type="compositionally biased region" description="Polar residues" evidence="8">
    <location>
        <begin position="561"/>
        <end position="574"/>
    </location>
</feature>
<dbReference type="FunCoup" id="A0A7M7PNX6">
    <property type="interactions" value="1338"/>
</dbReference>
<keyword evidence="3" id="KW-0254">Endocytosis</keyword>
<dbReference type="GO" id="GO:0005905">
    <property type="term" value="C:clathrin-coated pit"/>
    <property type="evidence" value="ECO:0000318"/>
    <property type="project" value="GO_Central"/>
</dbReference>
<feature type="region of interest" description="Disordered" evidence="8">
    <location>
        <begin position="381"/>
        <end position="433"/>
    </location>
</feature>
<evidence type="ECO:0000256" key="3">
    <source>
        <dbReference type="ARBA" id="ARBA00022583"/>
    </source>
</evidence>
<evidence type="ECO:0000313" key="12">
    <source>
        <dbReference type="EnsemblMetazoa" id="XP_030852270"/>
    </source>
</evidence>
<feature type="region of interest" description="Disordered" evidence="8">
    <location>
        <begin position="458"/>
        <end position="493"/>
    </location>
</feature>
<protein>
    <recommendedName>
        <fullName evidence="14">F-BAR domain only protein 2</fullName>
    </recommendedName>
</protein>
<dbReference type="InterPro" id="IPR010504">
    <property type="entry name" value="AH_dom"/>
</dbReference>
<dbReference type="InterPro" id="IPR054713">
    <property type="entry name" value="GMIP/FCHO2-like_FCH"/>
</dbReference>
<dbReference type="OMA" id="NEYIHAW"/>
<dbReference type="InterPro" id="IPR036168">
    <property type="entry name" value="AP2_Mu_C_sf"/>
</dbReference>
<dbReference type="AlphaFoldDB" id="A0A7M7PNX6"/>
<comment type="similarity">
    <text evidence="2">Belongs to the FCHO family.</text>
</comment>
<dbReference type="RefSeq" id="XP_030852270.1">
    <property type="nucleotide sequence ID" value="XM_030996410.1"/>
</dbReference>
<evidence type="ECO:0000256" key="6">
    <source>
        <dbReference type="PROSITE-ProRule" id="PRU01077"/>
    </source>
</evidence>
<evidence type="ECO:0000256" key="4">
    <source>
        <dbReference type="ARBA" id="ARBA00023054"/>
    </source>
</evidence>
<dbReference type="CTD" id="115548"/>
<feature type="region of interest" description="Disordered" evidence="8">
    <location>
        <begin position="299"/>
        <end position="350"/>
    </location>
</feature>
<feature type="compositionally biased region" description="Polar residues" evidence="8">
    <location>
        <begin position="654"/>
        <end position="667"/>
    </location>
</feature>
<feature type="coiled-coil region" evidence="7">
    <location>
        <begin position="186"/>
        <end position="217"/>
    </location>
</feature>
<keyword evidence="5" id="KW-0472">Membrane</keyword>
<feature type="region of interest" description="Disordered" evidence="8">
    <location>
        <begin position="561"/>
        <end position="631"/>
    </location>
</feature>
<dbReference type="EnsemblMetazoa" id="XM_030996410">
    <property type="protein sequence ID" value="XP_030852270"/>
    <property type="gene ID" value="LOC100893850"/>
</dbReference>
<dbReference type="GO" id="GO:0019904">
    <property type="term" value="F:protein domain specific binding"/>
    <property type="evidence" value="ECO:0007669"/>
    <property type="project" value="InterPro"/>
</dbReference>
<evidence type="ECO:0000256" key="7">
    <source>
        <dbReference type="SAM" id="Coils"/>
    </source>
</evidence>
<dbReference type="InterPro" id="IPR028565">
    <property type="entry name" value="MHD"/>
</dbReference>
<dbReference type="OrthoDB" id="5593455at2759"/>
<dbReference type="PROSITE" id="PS51741">
    <property type="entry name" value="F_BAR"/>
    <property type="match status" value="1"/>
</dbReference>
<dbReference type="KEGG" id="spu:100893850"/>
<dbReference type="Proteomes" id="UP000007110">
    <property type="component" value="Unassembled WGS sequence"/>
</dbReference>
<evidence type="ECO:0008006" key="14">
    <source>
        <dbReference type="Google" id="ProtNLM"/>
    </source>
</evidence>
<dbReference type="InterPro" id="IPR027267">
    <property type="entry name" value="AH/BAR_dom_sf"/>
</dbReference>
<feature type="region of interest" description="Disordered" evidence="8">
    <location>
        <begin position="651"/>
        <end position="753"/>
    </location>
</feature>
<feature type="compositionally biased region" description="Polar residues" evidence="8">
    <location>
        <begin position="586"/>
        <end position="599"/>
    </location>
</feature>
<feature type="compositionally biased region" description="Polar residues" evidence="8">
    <location>
        <begin position="728"/>
        <end position="741"/>
    </location>
</feature>
<feature type="compositionally biased region" description="Low complexity" evidence="8">
    <location>
        <begin position="338"/>
        <end position="347"/>
    </location>
</feature>
<dbReference type="PANTHER" id="PTHR23065">
    <property type="entry name" value="PROLINE-SERINE-THREONINE PHOSPHATASE INTERACTING PROTEIN 1"/>
    <property type="match status" value="1"/>
</dbReference>
<dbReference type="GO" id="GO:0005737">
    <property type="term" value="C:cytoplasm"/>
    <property type="evidence" value="ECO:0000318"/>
    <property type="project" value="GO_Central"/>
</dbReference>
<organism evidence="12 13">
    <name type="scientific">Strongylocentrotus purpuratus</name>
    <name type="common">Purple sea urchin</name>
    <dbReference type="NCBI Taxonomy" id="7668"/>
    <lineage>
        <taxon>Eukaryota</taxon>
        <taxon>Metazoa</taxon>
        <taxon>Echinodermata</taxon>
        <taxon>Eleutherozoa</taxon>
        <taxon>Echinozoa</taxon>
        <taxon>Echinoidea</taxon>
        <taxon>Euechinoidea</taxon>
        <taxon>Echinacea</taxon>
        <taxon>Camarodonta</taxon>
        <taxon>Echinidea</taxon>
        <taxon>Strongylocentrotidae</taxon>
        <taxon>Strongylocentrotus</taxon>
    </lineage>
</organism>
<dbReference type="GO" id="GO:0005886">
    <property type="term" value="C:plasma membrane"/>
    <property type="evidence" value="ECO:0000318"/>
    <property type="project" value="GO_Central"/>
</dbReference>
<feature type="domain" description="F-BAR" evidence="11">
    <location>
        <begin position="26"/>
        <end position="273"/>
    </location>
</feature>
<comment type="subcellular location">
    <subcellularLocation>
        <location evidence="1">Membrane</location>
        <location evidence="1">Clathrin-coated pit</location>
        <topology evidence="1">Peripheral membrane protein</topology>
        <orientation evidence="1">Cytoplasmic side</orientation>
    </subcellularLocation>
</comment>
<dbReference type="Gene3D" id="2.60.40.1170">
    <property type="entry name" value="Mu homology domain, subdomain B"/>
    <property type="match status" value="1"/>
</dbReference>
<feature type="compositionally biased region" description="Polar residues" evidence="8">
    <location>
        <begin position="711"/>
        <end position="721"/>
    </location>
</feature>
<feature type="compositionally biased region" description="Polar residues" evidence="8">
    <location>
        <begin position="530"/>
        <end position="545"/>
    </location>
</feature>
<evidence type="ECO:0000313" key="13">
    <source>
        <dbReference type="Proteomes" id="UP000007110"/>
    </source>
</evidence>
<dbReference type="SUPFAM" id="SSF49447">
    <property type="entry name" value="Second domain of Mu2 adaptin subunit (ap50) of ap2 adaptor"/>
    <property type="match status" value="1"/>
</dbReference>
<dbReference type="Pfam" id="PF22699">
    <property type="entry name" value="GMIP-like_FCH"/>
    <property type="match status" value="1"/>
</dbReference>
<feature type="domain" description="AH" evidence="9">
    <location>
        <begin position="148"/>
        <end position="263"/>
    </location>
</feature>
<dbReference type="Gene3D" id="1.20.1270.60">
    <property type="entry name" value="Arfaptin homology (AH) domain/BAR domain"/>
    <property type="match status" value="1"/>
</dbReference>
<dbReference type="SMART" id="SM00055">
    <property type="entry name" value="FCH"/>
    <property type="match status" value="1"/>
</dbReference>
<keyword evidence="5" id="KW-0168">Coated pit</keyword>
<dbReference type="GO" id="GO:0048268">
    <property type="term" value="P:clathrin coat assembly"/>
    <property type="evidence" value="ECO:0000318"/>
    <property type="project" value="GO_Central"/>
</dbReference>
<feature type="compositionally biased region" description="Low complexity" evidence="8">
    <location>
        <begin position="381"/>
        <end position="427"/>
    </location>
</feature>
<evidence type="ECO:0000256" key="5">
    <source>
        <dbReference type="ARBA" id="ARBA00023176"/>
    </source>
</evidence>
<keyword evidence="4 6" id="KW-0175">Coiled coil</keyword>
<feature type="compositionally biased region" description="Basic residues" evidence="8">
    <location>
        <begin position="310"/>
        <end position="322"/>
    </location>
</feature>
<name>A0A7M7PNX6_STRPU</name>
<dbReference type="GO" id="GO:0030136">
    <property type="term" value="C:clathrin-coated vesicle"/>
    <property type="evidence" value="ECO:0000318"/>
    <property type="project" value="GO_Central"/>
</dbReference>
<evidence type="ECO:0000259" key="10">
    <source>
        <dbReference type="PROSITE" id="PS51072"/>
    </source>
</evidence>
<dbReference type="InterPro" id="IPR001060">
    <property type="entry name" value="FCH_dom"/>
</dbReference>
<dbReference type="PANTHER" id="PTHR23065:SF15">
    <property type="entry name" value="AT02057P"/>
    <property type="match status" value="1"/>
</dbReference>
<evidence type="ECO:0000256" key="8">
    <source>
        <dbReference type="SAM" id="MobiDB-lite"/>
    </source>
</evidence>
<sequence>MVRTTAKAQNAALRHSRINLFGSAKDLHKLQALQGEKNQGFGCLYNNMKHGQTSTKELGEFFKERSLIEDTYHKSVSKLAKSTSNCSQLGTFAPFWTVLKAATDKLAASHQKLVQKLQDIVKDIQKYGDEQHKKHKTVKIEVQGTADTVTNIQRTTDLVATAKELYNTRCIEFEKLKREGITGKELEKAETKYKKTLEEYKNLIDKYGNLREDFQKKMTDTCQKFEALEEAHLQQLKDFIKQYNIAIKDCHNSVQKVQREFTEQCEELTEVKLISMFSESKGTGKERPVLLEFEECDVSNIPMPDPETTKKKKKVKKAKKKKDKDGESPGNSPDMQQSSNSSDRSGSIGNASLGSFKDCVSVKATNNSKTTSTTTVATTTTTANNTTTTPTSPTTSTSTPTTLAPPTTTPTTTSPGQPSQAPSSSPSVYSMGSFRDLSVSTPQVDEEGFSIKPEDNRVEHQQPHHHHFYSDSDKSDSDSESEDRTRRIRVEIKPRDANLPKTTATVDEIKKSLGGLTLSPAQKRREKTNGDLQSRRQTALNRSRSPNFNLYCKKYNRLNNNPWLPRSNQSNSAGNLLDLDLDFSSPPRNHTSNATTPDSALSPDLFSSSFGGDSFASPSPQTPVASSAGEATARPHSACIFRYSREYVRRPRSHTSNLLQSPTTLSDSLPPALPAKQRHSVGSTFAAAAAAAGSQIPNIPARPPSRPRSSGMQSPTHSSGDNPGLPRQDSNSSLSGLSPFNTHGVVGGSRGPSPLTLGMNDTIPIAAAFTESVNAYFKGNEQSKCMVKITGDLMLSFPAGIIQALTCNPQPAMLAFKVKNTHRLDVLPNKQLISVDATQTTSESTAYIFNMSNLVTLLRRQVEKNAAASYFNVDILKYQVKADSEGKSTPLHLCSYWKCDSTTTDLRVDYAYNAGSMDKAKSLTNVSLIVPVDGGVTVMHSKPAATWSSESKRVLWKIGEIPPGGEPGSLRAKFELAEGPSKPATLAVQFSGEGATLSGVDIELLNTFYRLSLVKKRFGTGKYLSES</sequence>
<evidence type="ECO:0000259" key="9">
    <source>
        <dbReference type="PROSITE" id="PS50870"/>
    </source>
</evidence>
<feature type="region of interest" description="Disordered" evidence="8">
    <location>
        <begin position="515"/>
        <end position="545"/>
    </location>
</feature>
<dbReference type="GeneID" id="100893850"/>
<evidence type="ECO:0000256" key="2">
    <source>
        <dbReference type="ARBA" id="ARBA00011064"/>
    </source>
</evidence>
<reference evidence="12" key="2">
    <citation type="submission" date="2021-01" db="UniProtKB">
        <authorList>
            <consortium name="EnsemblMetazoa"/>
        </authorList>
    </citation>
    <scope>IDENTIFICATION</scope>
</reference>
<feature type="compositionally biased region" description="Low complexity" evidence="8">
    <location>
        <begin position="601"/>
        <end position="619"/>
    </location>
</feature>
<keyword evidence="13" id="KW-1185">Reference proteome</keyword>
<dbReference type="CDD" id="cd07648">
    <property type="entry name" value="F-BAR_FCHO"/>
    <property type="match status" value="1"/>
</dbReference>
<dbReference type="PROSITE" id="PS51072">
    <property type="entry name" value="MHD"/>
    <property type="match status" value="1"/>
</dbReference>
<reference evidence="13" key="1">
    <citation type="submission" date="2015-02" db="EMBL/GenBank/DDBJ databases">
        <title>Genome sequencing for Strongylocentrotus purpuratus.</title>
        <authorList>
            <person name="Murali S."/>
            <person name="Liu Y."/>
            <person name="Vee V."/>
            <person name="English A."/>
            <person name="Wang M."/>
            <person name="Skinner E."/>
            <person name="Han Y."/>
            <person name="Muzny D.M."/>
            <person name="Worley K.C."/>
            <person name="Gibbs R.A."/>
        </authorList>
    </citation>
    <scope>NUCLEOTIDE SEQUENCE</scope>
</reference>
<feature type="domain" description="MHD" evidence="10">
    <location>
        <begin position="762"/>
        <end position="1026"/>
    </location>
</feature>
<dbReference type="SUPFAM" id="SSF103657">
    <property type="entry name" value="BAR/IMD domain-like"/>
    <property type="match status" value="1"/>
</dbReference>
<dbReference type="Pfam" id="PF10291">
    <property type="entry name" value="muHD"/>
    <property type="match status" value="1"/>
</dbReference>
<dbReference type="GO" id="GO:0072583">
    <property type="term" value="P:clathrin-dependent endocytosis"/>
    <property type="evidence" value="ECO:0000318"/>
    <property type="project" value="GO_Central"/>
</dbReference>
<evidence type="ECO:0000259" key="11">
    <source>
        <dbReference type="PROSITE" id="PS51741"/>
    </source>
</evidence>
<proteinExistence type="inferred from homology"/>
<accession>A0A7M7PNX6</accession>
<dbReference type="InParanoid" id="A0A7M7PNX6"/>
<dbReference type="PROSITE" id="PS50870">
    <property type="entry name" value="AH"/>
    <property type="match status" value="1"/>
</dbReference>